<evidence type="ECO:0000313" key="2">
    <source>
        <dbReference type="Proteomes" id="UP001153334"/>
    </source>
</evidence>
<dbReference type="Proteomes" id="UP001153334">
    <property type="component" value="Unassembled WGS sequence"/>
</dbReference>
<dbReference type="EMBL" id="JAPESX010000178">
    <property type="protein sequence ID" value="KAJ8122752.1"/>
    <property type="molecule type" value="Genomic_DNA"/>
</dbReference>
<reference evidence="1" key="1">
    <citation type="submission" date="2022-11" db="EMBL/GenBank/DDBJ databases">
        <title>Genome Sequence of Nemania bipapillata.</title>
        <authorList>
            <person name="Buettner E."/>
        </authorList>
    </citation>
    <scope>NUCLEOTIDE SEQUENCE</scope>
    <source>
        <strain evidence="1">CP14</strain>
    </source>
</reference>
<accession>A0ACC2J5I4</accession>
<proteinExistence type="predicted"/>
<comment type="caution">
    <text evidence="1">The sequence shown here is derived from an EMBL/GenBank/DDBJ whole genome shotgun (WGS) entry which is preliminary data.</text>
</comment>
<gene>
    <name evidence="1" type="ORF">ONZ43_g1131</name>
</gene>
<organism evidence="1 2">
    <name type="scientific">Nemania bipapillata</name>
    <dbReference type="NCBI Taxonomy" id="110536"/>
    <lineage>
        <taxon>Eukaryota</taxon>
        <taxon>Fungi</taxon>
        <taxon>Dikarya</taxon>
        <taxon>Ascomycota</taxon>
        <taxon>Pezizomycotina</taxon>
        <taxon>Sordariomycetes</taxon>
        <taxon>Xylariomycetidae</taxon>
        <taxon>Xylariales</taxon>
        <taxon>Xylariaceae</taxon>
        <taxon>Nemania</taxon>
    </lineage>
</organism>
<keyword evidence="2" id="KW-1185">Reference proteome</keyword>
<evidence type="ECO:0000313" key="1">
    <source>
        <dbReference type="EMBL" id="KAJ8122752.1"/>
    </source>
</evidence>
<name>A0ACC2J5I4_9PEZI</name>
<sequence>MRFGQNFHNYVIPEWDGLYIDYSGLKQQIKSPLVNDSRAKQSVVDALSRLHSSQTALYLSLIQRHDLLFSHLGIQLAPSSALAAIPTTTSLPRRLDSDIHDYIVDAATDIRIGLKKLLWFECVNDQAADRILAKLRKSCSHPDIDIDAVQSEWYQTLAIIDQLRVRAQKLELSLAKKLRSSKKITPLLSVAAQMDLFYDLDATLVATATHASPSALKDYLDQNQDLDPDFHRSLFKRLVLRHSWECLVMLAPRFASSLDHHCLAVLFCSLGVSLDPSPENYVPETPENRTESISRVVCELFVNEPEKTAQILCQANAVGHTPLHYAMRVGLDISTVIRSSLDERKSHDLLGGSMLLEDKQGLTPLHLATIERHTSVVMSFFDKLPVYLRRTIRLGDDTLVDCLSNWADTKYRGARGHLSMVELLLKAGANPSSTDESGWTARKRLMNPKAMPPTNSSNSAALAIASCDPSEHTLVIYLGSMQLTNDRPPVQLVGTSDELPLDPLSQDPYRLELSVNQTDNQSQTTSLPFLEYQRSKPLIFELDAETEPQLLIKLFGANVMEGSYSIRVGAGAISLQSTKALCGHQRESLVRERTIILLSPNSQEVVGTVLVTYIIARPFEYLQTRRPMLSPASHERGQMTLVGHRGFGQNVADRNQLQLGENTIGSFLAAADHGATFVEYKYASSVQTPYGNPLIAPEEQAINGTSRAIRRSRSFDGQKDVGAFLIRDRLKHTVDFKAKAMKPNTRGAVIQEPLVTLPELFQKLPPSLGFNIEIKYPRIHEANDAGVAPIALEINLFVDTILEQIHRFADQRPIILSSFTPEICILLSIKQKAYPVLFISNAGKLPTNDFERRVASVQAGVHFAKTWGLAGLCLASEPLMLCPELIGDIKRSGLLCASYGPQNSVPENVLIQRDAGLDMIMVDKVALIARTLKQ</sequence>
<protein>
    <submittedName>
        <fullName evidence="1">Uncharacterized protein</fullName>
    </submittedName>
</protein>